<organism evidence="1 2">
    <name type="scientific">Arctium lappa</name>
    <name type="common">Greater burdock</name>
    <name type="synonym">Lappa major</name>
    <dbReference type="NCBI Taxonomy" id="4217"/>
    <lineage>
        <taxon>Eukaryota</taxon>
        <taxon>Viridiplantae</taxon>
        <taxon>Streptophyta</taxon>
        <taxon>Embryophyta</taxon>
        <taxon>Tracheophyta</taxon>
        <taxon>Spermatophyta</taxon>
        <taxon>Magnoliopsida</taxon>
        <taxon>eudicotyledons</taxon>
        <taxon>Gunneridae</taxon>
        <taxon>Pentapetalae</taxon>
        <taxon>asterids</taxon>
        <taxon>campanulids</taxon>
        <taxon>Asterales</taxon>
        <taxon>Asteraceae</taxon>
        <taxon>Carduoideae</taxon>
        <taxon>Cardueae</taxon>
        <taxon>Arctiinae</taxon>
        <taxon>Arctium</taxon>
    </lineage>
</organism>
<comment type="caution">
    <text evidence="1">The sequence shown here is derived from an EMBL/GenBank/DDBJ whole genome shotgun (WGS) entry which is preliminary data.</text>
</comment>
<dbReference type="Proteomes" id="UP001055879">
    <property type="component" value="Linkage Group LG02"/>
</dbReference>
<sequence length="193" mass="21920">MKTVAVFKDALKKSKSNYRGYVEGINDALINRFAAILKVPSTLPSKPRKLKRKPVSSSSENVVMIRNETSIKFSREALSGPPPDLSVLDLSLPPKMMRNSSNSKEYLKFLFVPSVISRISYAYGVTSLLLLSKSKKSFVKNHQNEGKEEKKYLTESKTKLLNKDKSTSDLMRISVKQRGLYSYAKKHEEKLQR</sequence>
<name>A0ACB9EIR8_ARCLA</name>
<proteinExistence type="predicted"/>
<reference evidence="2" key="1">
    <citation type="journal article" date="2022" name="Mol. Ecol. Resour.">
        <title>The genomes of chicory, endive, great burdock and yacon provide insights into Asteraceae palaeo-polyploidization history and plant inulin production.</title>
        <authorList>
            <person name="Fan W."/>
            <person name="Wang S."/>
            <person name="Wang H."/>
            <person name="Wang A."/>
            <person name="Jiang F."/>
            <person name="Liu H."/>
            <person name="Zhao H."/>
            <person name="Xu D."/>
            <person name="Zhang Y."/>
        </authorList>
    </citation>
    <scope>NUCLEOTIDE SEQUENCE [LARGE SCALE GENOMIC DNA]</scope>
    <source>
        <strain evidence="2">cv. Niubang</strain>
    </source>
</reference>
<dbReference type="EMBL" id="CM042048">
    <property type="protein sequence ID" value="KAI3758737.1"/>
    <property type="molecule type" value="Genomic_DNA"/>
</dbReference>
<protein>
    <submittedName>
        <fullName evidence="1">Uncharacterized protein</fullName>
    </submittedName>
</protein>
<evidence type="ECO:0000313" key="1">
    <source>
        <dbReference type="EMBL" id="KAI3758737.1"/>
    </source>
</evidence>
<accession>A0ACB9EIR8</accession>
<keyword evidence="2" id="KW-1185">Reference proteome</keyword>
<reference evidence="1 2" key="2">
    <citation type="journal article" date="2022" name="Mol. Ecol. Resour.">
        <title>The genomes of chicory, endive, great burdock and yacon provide insights into Asteraceae paleo-polyploidization history and plant inulin production.</title>
        <authorList>
            <person name="Fan W."/>
            <person name="Wang S."/>
            <person name="Wang H."/>
            <person name="Wang A."/>
            <person name="Jiang F."/>
            <person name="Liu H."/>
            <person name="Zhao H."/>
            <person name="Xu D."/>
            <person name="Zhang Y."/>
        </authorList>
    </citation>
    <scope>NUCLEOTIDE SEQUENCE [LARGE SCALE GENOMIC DNA]</scope>
    <source>
        <strain evidence="2">cv. Niubang</strain>
    </source>
</reference>
<evidence type="ECO:0000313" key="2">
    <source>
        <dbReference type="Proteomes" id="UP001055879"/>
    </source>
</evidence>
<gene>
    <name evidence="1" type="ORF">L6452_06308</name>
</gene>